<dbReference type="PANTHER" id="PTHR31742">
    <property type="entry name" value="RPA-INTERACTING PROTEIN RPAIN"/>
    <property type="match status" value="1"/>
</dbReference>
<feature type="domain" description="RPA-interacting protein N-terminal" evidence="1">
    <location>
        <begin position="53"/>
        <end position="82"/>
    </location>
</feature>
<dbReference type="Proteomes" id="UP000762676">
    <property type="component" value="Unassembled WGS sequence"/>
</dbReference>
<protein>
    <submittedName>
        <fullName evidence="2">RPA-interacting protein</fullName>
    </submittedName>
</protein>
<evidence type="ECO:0000313" key="2">
    <source>
        <dbReference type="EMBL" id="GFR94648.1"/>
    </source>
</evidence>
<dbReference type="PANTHER" id="PTHR31742:SF1">
    <property type="entry name" value="RPA-INTERACTING PROTEIN"/>
    <property type="match status" value="1"/>
</dbReference>
<comment type="caution">
    <text evidence="2">The sequence shown here is derived from an EMBL/GenBank/DDBJ whole genome shotgun (WGS) entry which is preliminary data.</text>
</comment>
<accession>A0AAV4H9M5</accession>
<proteinExistence type="predicted"/>
<sequence>MNAGEIIFMSRRPVDGLDPDLHQHDFTRGAGRYQCTCMMSHEFEAKKVGIHARQGLYKMRSPAWKETYRNRCLERLRENRTKCHALKRRIFMQGLGPEGSDEDLVAMNGRGDSTQTSCKNALPVLSIDEIMEQEWKHLSEDTVAGGSNYIDSMVSLYEEVCCELKMEIHNDLKREEEHLLRMQEMLEAELQYEEDELCSAVESLTTDEVICPLCEK</sequence>
<evidence type="ECO:0000313" key="3">
    <source>
        <dbReference type="Proteomes" id="UP000762676"/>
    </source>
</evidence>
<name>A0AAV4H9M5_9GAST</name>
<dbReference type="InterPro" id="IPR028156">
    <property type="entry name" value="RIP"/>
</dbReference>
<evidence type="ECO:0000259" key="1">
    <source>
        <dbReference type="Pfam" id="PF14766"/>
    </source>
</evidence>
<dbReference type="GO" id="GO:0005634">
    <property type="term" value="C:nucleus"/>
    <property type="evidence" value="ECO:0007669"/>
    <property type="project" value="TreeGrafter"/>
</dbReference>
<dbReference type="Pfam" id="PF14766">
    <property type="entry name" value="RPA_interact_N"/>
    <property type="match status" value="1"/>
</dbReference>
<dbReference type="InterPro" id="IPR028158">
    <property type="entry name" value="RPA_interact_N_dom"/>
</dbReference>
<organism evidence="2 3">
    <name type="scientific">Elysia marginata</name>
    <dbReference type="NCBI Taxonomy" id="1093978"/>
    <lineage>
        <taxon>Eukaryota</taxon>
        <taxon>Metazoa</taxon>
        <taxon>Spiralia</taxon>
        <taxon>Lophotrochozoa</taxon>
        <taxon>Mollusca</taxon>
        <taxon>Gastropoda</taxon>
        <taxon>Heterobranchia</taxon>
        <taxon>Euthyneura</taxon>
        <taxon>Panpulmonata</taxon>
        <taxon>Sacoglossa</taxon>
        <taxon>Placobranchoidea</taxon>
        <taxon>Plakobranchidae</taxon>
        <taxon>Elysia</taxon>
    </lineage>
</organism>
<dbReference type="GO" id="GO:0006606">
    <property type="term" value="P:protein import into nucleus"/>
    <property type="evidence" value="ECO:0007669"/>
    <property type="project" value="TreeGrafter"/>
</dbReference>
<reference evidence="2 3" key="1">
    <citation type="journal article" date="2021" name="Elife">
        <title>Chloroplast acquisition without the gene transfer in kleptoplastic sea slugs, Plakobranchus ocellatus.</title>
        <authorList>
            <person name="Maeda T."/>
            <person name="Takahashi S."/>
            <person name="Yoshida T."/>
            <person name="Shimamura S."/>
            <person name="Takaki Y."/>
            <person name="Nagai Y."/>
            <person name="Toyoda A."/>
            <person name="Suzuki Y."/>
            <person name="Arimoto A."/>
            <person name="Ishii H."/>
            <person name="Satoh N."/>
            <person name="Nishiyama T."/>
            <person name="Hasebe M."/>
            <person name="Maruyama T."/>
            <person name="Minagawa J."/>
            <person name="Obokata J."/>
            <person name="Shigenobu S."/>
        </authorList>
    </citation>
    <scope>NUCLEOTIDE SEQUENCE [LARGE SCALE GENOMIC DNA]</scope>
</reference>
<gene>
    <name evidence="2" type="ORF">ElyMa_004408700</name>
</gene>
<dbReference type="AlphaFoldDB" id="A0AAV4H9M5"/>
<keyword evidence="3" id="KW-1185">Reference proteome</keyword>
<dbReference type="EMBL" id="BMAT01008895">
    <property type="protein sequence ID" value="GFR94648.1"/>
    <property type="molecule type" value="Genomic_DNA"/>
</dbReference>